<evidence type="ECO:0000313" key="6">
    <source>
        <dbReference type="Proteomes" id="UP000264840"/>
    </source>
</evidence>
<feature type="repeat" description="ANK" evidence="3">
    <location>
        <begin position="81"/>
        <end position="113"/>
    </location>
</feature>
<dbReference type="InterPro" id="IPR002110">
    <property type="entry name" value="Ankyrin_rpt"/>
</dbReference>
<evidence type="ECO:0000256" key="2">
    <source>
        <dbReference type="ARBA" id="ARBA00023043"/>
    </source>
</evidence>
<dbReference type="GO" id="GO:0005737">
    <property type="term" value="C:cytoplasm"/>
    <property type="evidence" value="ECO:0007669"/>
    <property type="project" value="TreeGrafter"/>
</dbReference>
<keyword evidence="1" id="KW-0677">Repeat</keyword>
<organism evidence="5 6">
    <name type="scientific">Haplochromis burtoni</name>
    <name type="common">Burton's mouthbrooder</name>
    <name type="synonym">Chromis burtoni</name>
    <dbReference type="NCBI Taxonomy" id="8153"/>
    <lineage>
        <taxon>Eukaryota</taxon>
        <taxon>Metazoa</taxon>
        <taxon>Chordata</taxon>
        <taxon>Craniata</taxon>
        <taxon>Vertebrata</taxon>
        <taxon>Euteleostomi</taxon>
        <taxon>Actinopterygii</taxon>
        <taxon>Neopterygii</taxon>
        <taxon>Teleostei</taxon>
        <taxon>Neoteleostei</taxon>
        <taxon>Acanthomorphata</taxon>
        <taxon>Ovalentaria</taxon>
        <taxon>Cichlomorphae</taxon>
        <taxon>Cichliformes</taxon>
        <taxon>Cichlidae</taxon>
        <taxon>African cichlids</taxon>
        <taxon>Pseudocrenilabrinae</taxon>
        <taxon>Haplochromini</taxon>
        <taxon>Haplochromis</taxon>
    </lineage>
</organism>
<sequence length="258" mass="28556">MSEDNHSHYRLDPSDRLNGRSCERLCLHLDELEEVAGRARSLLLHTMKGNTALHISSLAGQADVVKILSKRGADINAQSQNGFTPLYMAAQENHLDVVRYLLENGGNQSIATEDGFTPLAIALQQGHNQVVSVLLENDTKGKVRLPALHIAARKDDTKSAALLLQNDHNADVQSKMMVNRTTEVYTHSLTLHRLTQSHPFVISFVITAFISLTSTALAGVHDIIWSILCVSVDLILIIRGHRAWLRGMANHCCLSLRF</sequence>
<dbReference type="Ensembl" id="ENSHBUT00000029562.1">
    <property type="protein sequence ID" value="ENSHBUP00000020053.1"/>
    <property type="gene ID" value="ENSHBUG00000022316.1"/>
</dbReference>
<name>A0A3Q2W3X1_HAPBU</name>
<protein>
    <submittedName>
        <fullName evidence="5">Uncharacterized protein</fullName>
    </submittedName>
</protein>
<keyword evidence="4" id="KW-0812">Transmembrane</keyword>
<accession>A0A3Q2W3X1</accession>
<dbReference type="PROSITE" id="PS50088">
    <property type="entry name" value="ANK_REPEAT"/>
    <property type="match status" value="3"/>
</dbReference>
<reference evidence="5" key="2">
    <citation type="submission" date="2025-09" db="UniProtKB">
        <authorList>
            <consortium name="Ensembl"/>
        </authorList>
    </citation>
    <scope>IDENTIFICATION</scope>
</reference>
<reference evidence="5" key="1">
    <citation type="submission" date="2025-08" db="UniProtKB">
        <authorList>
            <consortium name="Ensembl"/>
        </authorList>
    </citation>
    <scope>IDENTIFICATION</scope>
</reference>
<dbReference type="SUPFAM" id="SSF48403">
    <property type="entry name" value="Ankyrin repeat"/>
    <property type="match status" value="1"/>
</dbReference>
<evidence type="ECO:0000256" key="3">
    <source>
        <dbReference type="PROSITE-ProRule" id="PRU00023"/>
    </source>
</evidence>
<dbReference type="GeneTree" id="ENSGT00940000155279"/>
<keyword evidence="4" id="KW-0472">Membrane</keyword>
<dbReference type="AlphaFoldDB" id="A0A3Q2W3X1"/>
<dbReference type="SMART" id="SM00248">
    <property type="entry name" value="ANK"/>
    <property type="match status" value="4"/>
</dbReference>
<dbReference type="Proteomes" id="UP000264840">
    <property type="component" value="Unplaced"/>
</dbReference>
<keyword evidence="2 3" id="KW-0040">ANK repeat</keyword>
<keyword evidence="4" id="KW-1133">Transmembrane helix</keyword>
<proteinExistence type="predicted"/>
<evidence type="ECO:0000256" key="4">
    <source>
        <dbReference type="SAM" id="Phobius"/>
    </source>
</evidence>
<dbReference type="PROSITE" id="PS50297">
    <property type="entry name" value="ANK_REP_REGION"/>
    <property type="match status" value="3"/>
</dbReference>
<evidence type="ECO:0000313" key="5">
    <source>
        <dbReference type="Ensembl" id="ENSHBUP00000020053.1"/>
    </source>
</evidence>
<dbReference type="InterPro" id="IPR036770">
    <property type="entry name" value="Ankyrin_rpt-contain_sf"/>
</dbReference>
<feature type="transmembrane region" description="Helical" evidence="4">
    <location>
        <begin position="200"/>
        <end position="217"/>
    </location>
</feature>
<dbReference type="Pfam" id="PF12796">
    <property type="entry name" value="Ank_2"/>
    <property type="match status" value="2"/>
</dbReference>
<dbReference type="PANTHER" id="PTHR24198">
    <property type="entry name" value="ANKYRIN REPEAT AND PROTEIN KINASE DOMAIN-CONTAINING PROTEIN"/>
    <property type="match status" value="1"/>
</dbReference>
<dbReference type="Gene3D" id="1.25.40.20">
    <property type="entry name" value="Ankyrin repeat-containing domain"/>
    <property type="match status" value="1"/>
</dbReference>
<keyword evidence="6" id="KW-1185">Reference proteome</keyword>
<feature type="repeat" description="ANK" evidence="3">
    <location>
        <begin position="114"/>
        <end position="137"/>
    </location>
</feature>
<evidence type="ECO:0000256" key="1">
    <source>
        <dbReference type="ARBA" id="ARBA00022737"/>
    </source>
</evidence>
<dbReference type="OMA" id="HCDIDAC"/>
<feature type="transmembrane region" description="Helical" evidence="4">
    <location>
        <begin position="223"/>
        <end position="240"/>
    </location>
</feature>
<dbReference type="PANTHER" id="PTHR24198:SF185">
    <property type="entry name" value="ANKYRIN-3"/>
    <property type="match status" value="1"/>
</dbReference>
<dbReference type="STRING" id="8153.ENSHBUP00000020053"/>
<feature type="repeat" description="ANK" evidence="3">
    <location>
        <begin position="48"/>
        <end position="80"/>
    </location>
</feature>